<reference evidence="5 6" key="1">
    <citation type="submission" date="2023-03" db="EMBL/GenBank/DDBJ databases">
        <title>Draft genome sequence of type strain Streptomyces ferralitis JCM 14344.</title>
        <authorList>
            <person name="Klaysubun C."/>
            <person name="Duangmal K."/>
        </authorList>
    </citation>
    <scope>NUCLEOTIDE SEQUENCE [LARGE SCALE GENOMIC DNA]</scope>
    <source>
        <strain evidence="5 6">JCM 14344</strain>
    </source>
</reference>
<evidence type="ECO:0000256" key="1">
    <source>
        <dbReference type="ARBA" id="ARBA00023015"/>
    </source>
</evidence>
<dbReference type="RefSeq" id="WP_275815685.1">
    <property type="nucleotide sequence ID" value="NZ_BAAANM010000001.1"/>
</dbReference>
<organism evidence="5 6">
    <name type="scientific">Streptantibioticus ferralitis</name>
    <dbReference type="NCBI Taxonomy" id="236510"/>
    <lineage>
        <taxon>Bacteria</taxon>
        <taxon>Bacillati</taxon>
        <taxon>Actinomycetota</taxon>
        <taxon>Actinomycetes</taxon>
        <taxon>Kitasatosporales</taxon>
        <taxon>Streptomycetaceae</taxon>
        <taxon>Streptantibioticus</taxon>
    </lineage>
</organism>
<dbReference type="PANTHER" id="PTHR33154:SF12">
    <property type="entry name" value="TRANSCRIPTIONAL REGULATORY PROTEIN"/>
    <property type="match status" value="1"/>
</dbReference>
<feature type="domain" description="HTH arsR-type" evidence="4">
    <location>
        <begin position="7"/>
        <end position="102"/>
    </location>
</feature>
<dbReference type="PRINTS" id="PR00778">
    <property type="entry name" value="HTHARSR"/>
</dbReference>
<dbReference type="PANTHER" id="PTHR33154">
    <property type="entry name" value="TRANSCRIPTIONAL REGULATOR, ARSR FAMILY"/>
    <property type="match status" value="1"/>
</dbReference>
<dbReference type="Gene3D" id="1.10.10.10">
    <property type="entry name" value="Winged helix-like DNA-binding domain superfamily/Winged helix DNA-binding domain"/>
    <property type="match status" value="1"/>
</dbReference>
<accession>A0ABT5Z154</accession>
<dbReference type="PROSITE" id="PS50987">
    <property type="entry name" value="HTH_ARSR_2"/>
    <property type="match status" value="1"/>
</dbReference>
<evidence type="ECO:0000313" key="5">
    <source>
        <dbReference type="EMBL" id="MDF2257561.1"/>
    </source>
</evidence>
<evidence type="ECO:0000313" key="6">
    <source>
        <dbReference type="Proteomes" id="UP001220022"/>
    </source>
</evidence>
<dbReference type="SMART" id="SM00418">
    <property type="entry name" value="HTH_ARSR"/>
    <property type="match status" value="1"/>
</dbReference>
<proteinExistence type="predicted"/>
<evidence type="ECO:0000256" key="3">
    <source>
        <dbReference type="ARBA" id="ARBA00023163"/>
    </source>
</evidence>
<keyword evidence="3" id="KW-0804">Transcription</keyword>
<gene>
    <name evidence="5" type="ORF">P2L57_18115</name>
</gene>
<dbReference type="Proteomes" id="UP001220022">
    <property type="component" value="Unassembled WGS sequence"/>
</dbReference>
<protein>
    <submittedName>
        <fullName evidence="5">Helix-turn-helix domain-containing protein</fullName>
    </submittedName>
</protein>
<dbReference type="InterPro" id="IPR036390">
    <property type="entry name" value="WH_DNA-bd_sf"/>
</dbReference>
<keyword evidence="6" id="KW-1185">Reference proteome</keyword>
<dbReference type="InterPro" id="IPR011991">
    <property type="entry name" value="ArsR-like_HTH"/>
</dbReference>
<dbReference type="InterPro" id="IPR001845">
    <property type="entry name" value="HTH_ArsR_DNA-bd_dom"/>
</dbReference>
<keyword evidence="1" id="KW-0805">Transcription regulation</keyword>
<dbReference type="EMBL" id="JARHTQ010000010">
    <property type="protein sequence ID" value="MDF2257561.1"/>
    <property type="molecule type" value="Genomic_DNA"/>
</dbReference>
<dbReference type="SUPFAM" id="SSF46785">
    <property type="entry name" value="Winged helix' DNA-binding domain"/>
    <property type="match status" value="1"/>
</dbReference>
<dbReference type="CDD" id="cd00090">
    <property type="entry name" value="HTH_ARSR"/>
    <property type="match status" value="1"/>
</dbReference>
<evidence type="ECO:0000256" key="2">
    <source>
        <dbReference type="ARBA" id="ARBA00023125"/>
    </source>
</evidence>
<keyword evidence="2" id="KW-0238">DNA-binding</keyword>
<evidence type="ECO:0000259" key="4">
    <source>
        <dbReference type="PROSITE" id="PS50987"/>
    </source>
</evidence>
<dbReference type="InterPro" id="IPR051081">
    <property type="entry name" value="HTH_MetalResp_TranReg"/>
</dbReference>
<sequence length="102" mass="11533">MPRQPDHPDLGAIPLARVLSALGDPVRLRIVAVVADRKEHPREDFEVEVGSSTLSHHMKTLREAGLTRHRLEGTRCFVSLREEAFQYFPHVLEGVLRTLTAE</sequence>
<dbReference type="Pfam" id="PF12840">
    <property type="entry name" value="HTH_20"/>
    <property type="match status" value="1"/>
</dbReference>
<name>A0ABT5Z154_9ACTN</name>
<comment type="caution">
    <text evidence="5">The sequence shown here is derived from an EMBL/GenBank/DDBJ whole genome shotgun (WGS) entry which is preliminary data.</text>
</comment>
<dbReference type="InterPro" id="IPR036388">
    <property type="entry name" value="WH-like_DNA-bd_sf"/>
</dbReference>